<reference evidence="2 3" key="1">
    <citation type="submission" date="2014-09" db="EMBL/GenBank/DDBJ databases">
        <title>Vibrio maritimus JCM 19235. (C45) whole genome shotgun sequence.</title>
        <authorList>
            <person name="Sawabe T."/>
            <person name="Meirelles P."/>
            <person name="Nakanishi M."/>
            <person name="Sayaka M."/>
            <person name="Hattori M."/>
            <person name="Ohkuma M."/>
        </authorList>
    </citation>
    <scope>NUCLEOTIDE SEQUENCE [LARGE SCALE GENOMIC DNA]</scope>
    <source>
        <strain evidence="3">JCM19235</strain>
    </source>
</reference>
<evidence type="ECO:0000313" key="3">
    <source>
        <dbReference type="Proteomes" id="UP000029228"/>
    </source>
</evidence>
<keyword evidence="1" id="KW-0812">Transmembrane</keyword>
<proteinExistence type="predicted"/>
<organism evidence="2 3">
    <name type="scientific">Vibrio maritimus</name>
    <dbReference type="NCBI Taxonomy" id="990268"/>
    <lineage>
        <taxon>Bacteria</taxon>
        <taxon>Pseudomonadati</taxon>
        <taxon>Pseudomonadota</taxon>
        <taxon>Gammaproteobacteria</taxon>
        <taxon>Vibrionales</taxon>
        <taxon>Vibrionaceae</taxon>
        <taxon>Vibrio</taxon>
    </lineage>
</organism>
<sequence>MYCAHWKDREAHTCYDVRQYNEVNKSIGIEYKNIEVSTMINSYRKRSYTLGYHFKWNPVDYVVLGTQVGAATGYADELYHYHGLVPMVHLYSQLWFMDTIAVEAGLLSFAAFTASVKLKF</sequence>
<dbReference type="STRING" id="990268.JCM19235_1275"/>
<keyword evidence="1" id="KW-1133">Transmembrane helix</keyword>
<evidence type="ECO:0000313" key="2">
    <source>
        <dbReference type="EMBL" id="GAL22974.1"/>
    </source>
</evidence>
<gene>
    <name evidence="2" type="ORF">JCM19235_1275</name>
</gene>
<comment type="caution">
    <text evidence="2">The sequence shown here is derived from an EMBL/GenBank/DDBJ whole genome shotgun (WGS) entry which is preliminary data.</text>
</comment>
<keyword evidence="3" id="KW-1185">Reference proteome</keyword>
<dbReference type="AlphaFoldDB" id="A0A090S8Z9"/>
<accession>A0A090S8Z9</accession>
<evidence type="ECO:0000256" key="1">
    <source>
        <dbReference type="SAM" id="Phobius"/>
    </source>
</evidence>
<protein>
    <submittedName>
        <fullName evidence="2">Uncharacterized protein</fullName>
    </submittedName>
</protein>
<dbReference type="EMBL" id="BBMR01000017">
    <property type="protein sequence ID" value="GAL22974.1"/>
    <property type="molecule type" value="Genomic_DNA"/>
</dbReference>
<name>A0A090S8Z9_9VIBR</name>
<keyword evidence="1" id="KW-0472">Membrane</keyword>
<feature type="transmembrane region" description="Helical" evidence="1">
    <location>
        <begin position="94"/>
        <end position="116"/>
    </location>
</feature>
<dbReference type="Proteomes" id="UP000029228">
    <property type="component" value="Unassembled WGS sequence"/>
</dbReference>